<dbReference type="Pfam" id="PF16826">
    <property type="entry name" value="DUF5076"/>
    <property type="match status" value="1"/>
</dbReference>
<dbReference type="Gene3D" id="3.30.2370.10">
    <property type="entry name" value="putative pyruvate dehydrogenase"/>
    <property type="match status" value="1"/>
</dbReference>
<proteinExistence type="predicted"/>
<evidence type="ECO:0000313" key="2">
    <source>
        <dbReference type="Proteomes" id="UP000326857"/>
    </source>
</evidence>
<evidence type="ECO:0000313" key="1">
    <source>
        <dbReference type="EMBL" id="VVT21295.1"/>
    </source>
</evidence>
<protein>
    <recommendedName>
        <fullName evidence="3">DUF5076 domain-containing protein</fullName>
    </recommendedName>
</protein>
<name>A0A5E7ZXE7_9SPHN</name>
<gene>
    <name evidence="1" type="ORF">SPHINGO391_470179</name>
</gene>
<dbReference type="InterPro" id="IPR031796">
    <property type="entry name" value="DUF5076"/>
</dbReference>
<dbReference type="AlphaFoldDB" id="A0A5E7ZXE7"/>
<accession>A0A5E7ZXE7</accession>
<dbReference type="Proteomes" id="UP000326857">
    <property type="component" value="Unassembled WGS sequence"/>
</dbReference>
<reference evidence="1 2" key="1">
    <citation type="submission" date="2019-09" db="EMBL/GenBank/DDBJ databases">
        <authorList>
            <person name="Dittami M. S."/>
        </authorList>
    </citation>
    <scope>NUCLEOTIDE SEQUENCE [LARGE SCALE GENOMIC DNA]</scope>
    <source>
        <strain evidence="1">SPHINGO391</strain>
    </source>
</reference>
<evidence type="ECO:0008006" key="3">
    <source>
        <dbReference type="Google" id="ProtNLM"/>
    </source>
</evidence>
<dbReference type="EMBL" id="CABVLI010000042">
    <property type="protein sequence ID" value="VVT21295.1"/>
    <property type="molecule type" value="Genomic_DNA"/>
</dbReference>
<organism evidence="1 2">
    <name type="scientific">Sphingomonas aurantiaca</name>
    <dbReference type="NCBI Taxonomy" id="185949"/>
    <lineage>
        <taxon>Bacteria</taxon>
        <taxon>Pseudomonadati</taxon>
        <taxon>Pseudomonadota</taxon>
        <taxon>Alphaproteobacteria</taxon>
        <taxon>Sphingomonadales</taxon>
        <taxon>Sphingomonadaceae</taxon>
        <taxon>Sphingomonas</taxon>
    </lineage>
</organism>
<sequence length="116" mass="12331">MGTDWRHALMADHPADHPNAIKLDAGAALTDESVEVARIWITNNAGSNVLIDAGVLEDPTVFGYLLADTIRHAARAYAGTWGLAEHAALQAIVEGVSAELRDQVTTISTIQEGTLN</sequence>